<keyword evidence="4 5" id="KW-0472">Membrane</keyword>
<dbReference type="Pfam" id="PF00662">
    <property type="entry name" value="Proton_antipo_N"/>
    <property type="match status" value="1"/>
</dbReference>
<feature type="transmembrane region" description="Helical" evidence="5">
    <location>
        <begin position="494"/>
        <end position="513"/>
    </location>
</feature>
<feature type="transmembrane region" description="Helical" evidence="5">
    <location>
        <begin position="115"/>
        <end position="132"/>
    </location>
</feature>
<dbReference type="PRINTS" id="PR01434">
    <property type="entry name" value="NADHDHGNASE5"/>
</dbReference>
<evidence type="ECO:0000259" key="7">
    <source>
        <dbReference type="Pfam" id="PF00662"/>
    </source>
</evidence>
<feature type="transmembrane region" description="Helical" evidence="5">
    <location>
        <begin position="72"/>
        <end position="94"/>
    </location>
</feature>
<dbReference type="Gene3D" id="1.20.5.2700">
    <property type="match status" value="1"/>
</dbReference>
<dbReference type="AlphaFoldDB" id="A0A1W1C1L8"/>
<feature type="transmembrane region" description="Helical" evidence="5">
    <location>
        <begin position="138"/>
        <end position="157"/>
    </location>
</feature>
<dbReference type="PANTHER" id="PTHR42829">
    <property type="entry name" value="NADH-UBIQUINONE OXIDOREDUCTASE CHAIN 5"/>
    <property type="match status" value="1"/>
</dbReference>
<keyword evidence="2 5" id="KW-0812">Transmembrane</keyword>
<sequence>MEKYLYVALFAPIVGSLFSLLFTAKKKNVITALVTSALLLLSFVSSLTLMFAVHDGLSLHVKMMGWISAGNLSLPFGFIVDNVSVVMMVTVTLVSSVVNIYSMGYMMHDKGYNRFFTYISAFVFSMLILVMSDNFVGLFIGWEGVGLCSYLLIGFWYEKESASWAGNEAFIMNRVADLGMLMGLFLIYWQFGTFSYEEVFAHVGSINTGIVTTIGLLLFVGAMGKSAQFPFHTWLADAMEGPTPVSALIHAATMVTAGVYLVIRASDLFMLIPEVGHIIATLGAFVAVFAASMALVNRDLKRIIAYSTLSQLGYMFVAAGLGAYWIALFHLMTHAFFKSLLFLGAGNVMHAMDDELDIKKMGGLFNAMPYTAILMAVGSVALCGVYPFAGFFSKDMILAAAFNGGNFYIWFALFIGAGMTAFYSFRLVMLVFFGDKVYKKFGFHPHETYPFVLWALLPLGILATIAGFFEHPFEEFVTKVLDKYEFTMSHSTEVGLIFLTSAFVILVIVATIYKYSKGGFSKQLETMPLYLLLKNQYYIPKLYEVAIFKPYYALSKFAWKQIDVRIIDFSVDLIARVLYKSGQQSRKMQSGNLSDMLRWMIVGTVVLLALAIFYRPMV</sequence>
<feature type="transmembrane region" description="Helical" evidence="5">
    <location>
        <begin position="30"/>
        <end position="52"/>
    </location>
</feature>
<keyword evidence="8" id="KW-0830">Ubiquinone</keyword>
<feature type="transmembrane region" description="Helical" evidence="5">
    <location>
        <begin position="407"/>
        <end position="428"/>
    </location>
</feature>
<keyword evidence="3 5" id="KW-1133">Transmembrane helix</keyword>
<feature type="transmembrane region" description="Helical" evidence="5">
    <location>
        <begin position="169"/>
        <end position="191"/>
    </location>
</feature>
<dbReference type="EMBL" id="FPHE01000092">
    <property type="protein sequence ID" value="SFV59601.1"/>
    <property type="molecule type" value="Genomic_DNA"/>
</dbReference>
<dbReference type="InterPro" id="IPR001750">
    <property type="entry name" value="ND/Mrp_TM"/>
</dbReference>
<feature type="domain" description="NADH-Ubiquinone oxidoreductase (complex I) chain 5 N-terminal" evidence="7">
    <location>
        <begin position="66"/>
        <end position="116"/>
    </location>
</feature>
<feature type="transmembrane region" description="Helical" evidence="5">
    <location>
        <begin position="303"/>
        <end position="326"/>
    </location>
</feature>
<dbReference type="InterPro" id="IPR018393">
    <property type="entry name" value="NADHpl_OxRdtase_5_subgr"/>
</dbReference>
<name>A0A1W1C1L8_9ZZZZ</name>
<dbReference type="PRINTS" id="PR01435">
    <property type="entry name" value="NPOXDRDTASE5"/>
</dbReference>
<feature type="transmembrane region" description="Helical" evidence="5">
    <location>
        <begin position="203"/>
        <end position="224"/>
    </location>
</feature>
<evidence type="ECO:0000256" key="4">
    <source>
        <dbReference type="ARBA" id="ARBA00023136"/>
    </source>
</evidence>
<evidence type="ECO:0000313" key="8">
    <source>
        <dbReference type="EMBL" id="SFV59601.1"/>
    </source>
</evidence>
<evidence type="ECO:0000256" key="3">
    <source>
        <dbReference type="ARBA" id="ARBA00022989"/>
    </source>
</evidence>
<evidence type="ECO:0000259" key="6">
    <source>
        <dbReference type="Pfam" id="PF00361"/>
    </source>
</evidence>
<accession>A0A1W1C1L8</accession>
<dbReference type="GO" id="GO:0042773">
    <property type="term" value="P:ATP synthesis coupled electron transport"/>
    <property type="evidence" value="ECO:0007669"/>
    <property type="project" value="InterPro"/>
</dbReference>
<evidence type="ECO:0000256" key="1">
    <source>
        <dbReference type="ARBA" id="ARBA00004141"/>
    </source>
</evidence>
<proteinExistence type="predicted"/>
<evidence type="ECO:0000256" key="5">
    <source>
        <dbReference type="SAM" id="Phobius"/>
    </source>
</evidence>
<feature type="transmembrane region" description="Helical" evidence="5">
    <location>
        <begin position="275"/>
        <end position="296"/>
    </location>
</feature>
<organism evidence="8">
    <name type="scientific">hydrothermal vent metagenome</name>
    <dbReference type="NCBI Taxonomy" id="652676"/>
    <lineage>
        <taxon>unclassified sequences</taxon>
        <taxon>metagenomes</taxon>
        <taxon>ecological metagenomes</taxon>
    </lineage>
</organism>
<feature type="domain" description="NADH:quinone oxidoreductase/Mrp antiporter transmembrane" evidence="6">
    <location>
        <begin position="132"/>
        <end position="420"/>
    </location>
</feature>
<evidence type="ECO:0000256" key="2">
    <source>
        <dbReference type="ARBA" id="ARBA00022692"/>
    </source>
</evidence>
<dbReference type="GO" id="GO:0003954">
    <property type="term" value="F:NADH dehydrogenase activity"/>
    <property type="evidence" value="ECO:0007669"/>
    <property type="project" value="TreeGrafter"/>
</dbReference>
<feature type="transmembrane region" description="Helical" evidence="5">
    <location>
        <begin position="6"/>
        <end position="23"/>
    </location>
</feature>
<gene>
    <name evidence="8" type="ORF">MNB_SV-12-1313</name>
</gene>
<dbReference type="PANTHER" id="PTHR42829:SF2">
    <property type="entry name" value="NADH-UBIQUINONE OXIDOREDUCTASE CHAIN 5"/>
    <property type="match status" value="1"/>
</dbReference>
<reference evidence="8" key="1">
    <citation type="submission" date="2016-10" db="EMBL/GenBank/DDBJ databases">
        <authorList>
            <person name="de Groot N.N."/>
        </authorList>
    </citation>
    <scope>NUCLEOTIDE SEQUENCE</scope>
</reference>
<comment type="subcellular location">
    <subcellularLocation>
        <location evidence="1">Membrane</location>
        <topology evidence="1">Multi-pass membrane protein</topology>
    </subcellularLocation>
</comment>
<protein>
    <submittedName>
        <fullName evidence="8">NADH-ubiquinone oxidoreductase chain L</fullName>
        <ecNumber evidence="8">1.6.5.3</ecNumber>
    </submittedName>
</protein>
<dbReference type="GO" id="GO:0008137">
    <property type="term" value="F:NADH dehydrogenase (ubiquinone) activity"/>
    <property type="evidence" value="ECO:0007669"/>
    <property type="project" value="InterPro"/>
</dbReference>
<feature type="transmembrane region" description="Helical" evidence="5">
    <location>
        <begin position="449"/>
        <end position="469"/>
    </location>
</feature>
<feature type="transmembrane region" description="Helical" evidence="5">
    <location>
        <begin position="596"/>
        <end position="614"/>
    </location>
</feature>
<dbReference type="InterPro" id="IPR003945">
    <property type="entry name" value="NU5C-like"/>
</dbReference>
<feature type="transmembrane region" description="Helical" evidence="5">
    <location>
        <begin position="245"/>
        <end position="263"/>
    </location>
</feature>
<dbReference type="EC" id="1.6.5.3" evidence="8"/>
<feature type="transmembrane region" description="Helical" evidence="5">
    <location>
        <begin position="364"/>
        <end position="387"/>
    </location>
</feature>
<dbReference type="GO" id="GO:0015990">
    <property type="term" value="P:electron transport coupled proton transport"/>
    <property type="evidence" value="ECO:0007669"/>
    <property type="project" value="TreeGrafter"/>
</dbReference>
<dbReference type="InterPro" id="IPR001516">
    <property type="entry name" value="Proton_antipo_N"/>
</dbReference>
<dbReference type="NCBIfam" id="TIGR01974">
    <property type="entry name" value="NDH_I_L"/>
    <property type="match status" value="1"/>
</dbReference>
<keyword evidence="8" id="KW-0560">Oxidoreductase</keyword>
<dbReference type="GO" id="GO:0016020">
    <property type="term" value="C:membrane"/>
    <property type="evidence" value="ECO:0007669"/>
    <property type="project" value="UniProtKB-SubCell"/>
</dbReference>
<dbReference type="NCBIfam" id="NF005141">
    <property type="entry name" value="PRK06590.1"/>
    <property type="match status" value="1"/>
</dbReference>
<dbReference type="Pfam" id="PF00361">
    <property type="entry name" value="Proton_antipo_M"/>
    <property type="match status" value="1"/>
</dbReference>